<sequence>MIQTKQSPSKTPRFHVTGNVRSSVLLQLGMGTFQSVDISRRTEIPRVDPLYRCPGGVGGRCPSAGTPQLSARAECFCLNGGGWERGWGGELAPFPTLSQLPVRSEVNQTSPVTPTLPSRDPQQHLV</sequence>
<feature type="region of interest" description="Disordered" evidence="1">
    <location>
        <begin position="102"/>
        <end position="126"/>
    </location>
</feature>
<name>A0A9D4AY08_9SAUR</name>
<keyword evidence="3" id="KW-1185">Reference proteome</keyword>
<evidence type="ECO:0000313" key="2">
    <source>
        <dbReference type="EMBL" id="KAH1180702.1"/>
    </source>
</evidence>
<reference evidence="2" key="1">
    <citation type="submission" date="2021-09" db="EMBL/GenBank/DDBJ databases">
        <title>The genome of Mauremys mutica provides insights into the evolution of semi-aquatic lifestyle.</title>
        <authorList>
            <person name="Gong S."/>
            <person name="Gao Y."/>
        </authorList>
    </citation>
    <scope>NUCLEOTIDE SEQUENCE</scope>
    <source>
        <strain evidence="2">MM-2020</strain>
        <tissue evidence="2">Muscle</tissue>
    </source>
</reference>
<evidence type="ECO:0000256" key="1">
    <source>
        <dbReference type="SAM" id="MobiDB-lite"/>
    </source>
</evidence>
<dbReference type="EMBL" id="JAHDVG010000469">
    <property type="protein sequence ID" value="KAH1180702.1"/>
    <property type="molecule type" value="Genomic_DNA"/>
</dbReference>
<dbReference type="AlphaFoldDB" id="A0A9D4AY08"/>
<organism evidence="2 3">
    <name type="scientific">Mauremys mutica</name>
    <name type="common">yellowpond turtle</name>
    <dbReference type="NCBI Taxonomy" id="74926"/>
    <lineage>
        <taxon>Eukaryota</taxon>
        <taxon>Metazoa</taxon>
        <taxon>Chordata</taxon>
        <taxon>Craniata</taxon>
        <taxon>Vertebrata</taxon>
        <taxon>Euteleostomi</taxon>
        <taxon>Archelosauria</taxon>
        <taxon>Testudinata</taxon>
        <taxon>Testudines</taxon>
        <taxon>Cryptodira</taxon>
        <taxon>Durocryptodira</taxon>
        <taxon>Testudinoidea</taxon>
        <taxon>Geoemydidae</taxon>
        <taxon>Geoemydinae</taxon>
        <taxon>Mauremys</taxon>
    </lineage>
</organism>
<protein>
    <submittedName>
        <fullName evidence="2">Uncharacterized protein</fullName>
    </submittedName>
</protein>
<dbReference type="Proteomes" id="UP000827986">
    <property type="component" value="Unassembled WGS sequence"/>
</dbReference>
<gene>
    <name evidence="2" type="ORF">KIL84_001636</name>
</gene>
<evidence type="ECO:0000313" key="3">
    <source>
        <dbReference type="Proteomes" id="UP000827986"/>
    </source>
</evidence>
<proteinExistence type="predicted"/>
<accession>A0A9D4AY08</accession>
<comment type="caution">
    <text evidence="2">The sequence shown here is derived from an EMBL/GenBank/DDBJ whole genome shotgun (WGS) entry which is preliminary data.</text>
</comment>
<feature type="compositionally biased region" description="Polar residues" evidence="1">
    <location>
        <begin position="102"/>
        <end position="116"/>
    </location>
</feature>